<evidence type="ECO:0000256" key="8">
    <source>
        <dbReference type="ARBA" id="ARBA00022967"/>
    </source>
</evidence>
<evidence type="ECO:0000256" key="2">
    <source>
        <dbReference type="ARBA" id="ARBA00010519"/>
    </source>
</evidence>
<keyword evidence="6 17" id="KW-0679">Respiratory chain</keyword>
<evidence type="ECO:0000256" key="7">
    <source>
        <dbReference type="ARBA" id="ARBA00022692"/>
    </source>
</evidence>
<evidence type="ECO:0000313" key="18">
    <source>
        <dbReference type="EMBL" id="ACS37009.1"/>
    </source>
</evidence>
<evidence type="ECO:0000256" key="9">
    <source>
        <dbReference type="ARBA" id="ARBA00022982"/>
    </source>
</evidence>
<gene>
    <name evidence="18" type="primary">ND4L</name>
</gene>
<keyword evidence="12 17" id="KW-0830">Ubiquinone</keyword>
<dbReference type="Gene3D" id="1.10.287.3510">
    <property type="match status" value="1"/>
</dbReference>
<keyword evidence="8 17" id="KW-1278">Translocase</keyword>
<feature type="transmembrane region" description="Helical" evidence="17">
    <location>
        <begin position="55"/>
        <end position="80"/>
    </location>
</feature>
<dbReference type="InterPro" id="IPR001133">
    <property type="entry name" value="NADH_UbQ_OxRdtase_chain4L/K"/>
</dbReference>
<evidence type="ECO:0000256" key="14">
    <source>
        <dbReference type="ARBA" id="ARBA00023136"/>
    </source>
</evidence>
<dbReference type="GO" id="GO:0016651">
    <property type="term" value="F:oxidoreductase activity, acting on NAD(P)H"/>
    <property type="evidence" value="ECO:0007669"/>
    <property type="project" value="InterPro"/>
</dbReference>
<keyword evidence="7 17" id="KW-0812">Transmembrane</keyword>
<keyword evidence="13 17" id="KW-0496">Mitochondrion</keyword>
<evidence type="ECO:0000256" key="6">
    <source>
        <dbReference type="ARBA" id="ARBA00022660"/>
    </source>
</evidence>
<comment type="subcellular location">
    <subcellularLocation>
        <location evidence="17">Mitochondrion inner membrane</location>
        <topology evidence="17">Multi-pass membrane protein</topology>
    </subcellularLocation>
    <subcellularLocation>
        <location evidence="1">Mitochondrion membrane</location>
        <topology evidence="1">Multi-pass membrane protein</topology>
    </subcellularLocation>
</comment>
<dbReference type="GO" id="GO:0098803">
    <property type="term" value="C:respiratory chain complex"/>
    <property type="evidence" value="ECO:0007669"/>
    <property type="project" value="UniProtKB-ARBA"/>
</dbReference>
<keyword evidence="14 17" id="KW-0472">Membrane</keyword>
<proteinExistence type="inferred from homology"/>
<keyword evidence="5 17" id="KW-0813">Transport</keyword>
<evidence type="ECO:0000256" key="4">
    <source>
        <dbReference type="ARBA" id="ARBA00016612"/>
    </source>
</evidence>
<dbReference type="GO" id="GO:0030964">
    <property type="term" value="C:NADH dehydrogenase complex"/>
    <property type="evidence" value="ECO:0007669"/>
    <property type="project" value="TreeGrafter"/>
</dbReference>
<evidence type="ECO:0000256" key="16">
    <source>
        <dbReference type="ARBA" id="ARBA00048769"/>
    </source>
</evidence>
<sequence>MTPMNFTIFSAFALGMFGLVLHRMHLLSALICLEGMMLSLYTAISVWTVQFDSTLTMLIPMVLLTFSACEAGTGLAIMAATARTHGSDLMQNLNILQC</sequence>
<dbReference type="FunFam" id="1.10.287.3510:FF:000002">
    <property type="entry name" value="NADH-ubiquinone oxidoreductase chain 4L"/>
    <property type="match status" value="1"/>
</dbReference>
<comment type="similarity">
    <text evidence="2 17">Belongs to the complex I subunit 4L family.</text>
</comment>
<keyword evidence="9 17" id="KW-0249">Electron transport</keyword>
<organism evidence="18">
    <name type="scientific">Boulengerula boulengeri</name>
    <name type="common">Usambara bluish-gray caecilian</name>
    <dbReference type="NCBI Taxonomy" id="260983"/>
    <lineage>
        <taxon>Eukaryota</taxon>
        <taxon>Metazoa</taxon>
        <taxon>Chordata</taxon>
        <taxon>Craniata</taxon>
        <taxon>Vertebrata</taxon>
        <taxon>Euteleostomi</taxon>
        <taxon>Amphibia</taxon>
        <taxon>Gymnophiona</taxon>
        <taxon>Herpelidae</taxon>
        <taxon>Boulengerula</taxon>
    </lineage>
</organism>
<evidence type="ECO:0000256" key="13">
    <source>
        <dbReference type="ARBA" id="ARBA00023128"/>
    </source>
</evidence>
<evidence type="ECO:0000256" key="17">
    <source>
        <dbReference type="RuleBase" id="RU004419"/>
    </source>
</evidence>
<geneLocation type="mitochondrion" evidence="18"/>
<dbReference type="Pfam" id="PF00420">
    <property type="entry name" value="Oxidored_q2"/>
    <property type="match status" value="1"/>
</dbReference>
<dbReference type="InterPro" id="IPR039428">
    <property type="entry name" value="NUOK/Mnh_C1-like"/>
</dbReference>
<dbReference type="GO" id="GO:1902495">
    <property type="term" value="C:transmembrane transporter complex"/>
    <property type="evidence" value="ECO:0007669"/>
    <property type="project" value="UniProtKB-ARBA"/>
</dbReference>
<dbReference type="AlphaFoldDB" id="C9D876"/>
<evidence type="ECO:0000256" key="11">
    <source>
        <dbReference type="ARBA" id="ARBA00023027"/>
    </source>
</evidence>
<comment type="catalytic activity">
    <reaction evidence="16">
        <text>a ubiquinone + NADH + 5 H(+)(in) = a ubiquinol + NAD(+) + 4 H(+)(out)</text>
        <dbReference type="Rhea" id="RHEA:29091"/>
        <dbReference type="Rhea" id="RHEA-COMP:9565"/>
        <dbReference type="Rhea" id="RHEA-COMP:9566"/>
        <dbReference type="ChEBI" id="CHEBI:15378"/>
        <dbReference type="ChEBI" id="CHEBI:16389"/>
        <dbReference type="ChEBI" id="CHEBI:17976"/>
        <dbReference type="ChEBI" id="CHEBI:57540"/>
        <dbReference type="ChEBI" id="CHEBI:57945"/>
        <dbReference type="EC" id="7.1.1.2"/>
    </reaction>
    <physiologicalReaction direction="left-to-right" evidence="16">
        <dbReference type="Rhea" id="RHEA:29092"/>
    </physiologicalReaction>
</comment>
<keyword evidence="11 17" id="KW-0520">NAD</keyword>
<feature type="transmembrane region" description="Helical" evidence="17">
    <location>
        <begin position="29"/>
        <end position="49"/>
    </location>
</feature>
<dbReference type="CTD" id="4539"/>
<name>C9D876_BOUBO</name>
<dbReference type="EMBL" id="GQ244464">
    <property type="protein sequence ID" value="ACS37009.1"/>
    <property type="molecule type" value="Genomic_DNA"/>
</dbReference>
<dbReference type="GO" id="GO:0042773">
    <property type="term" value="P:ATP synthesis coupled electron transport"/>
    <property type="evidence" value="ECO:0007669"/>
    <property type="project" value="UniProtKB-UniRule"/>
</dbReference>
<comment type="function">
    <text evidence="15">Core subunit of the mitochondrial membrane respiratory chain NADH dehydrogenase (Complex I) which catalyzes electron transfer from NADH through the respiratory chain, using ubiquinone as an electron acceptor. Part of the enzyme membrane arm which is embedded in the lipid bilayer and involved in proton translocation.</text>
</comment>
<dbReference type="PANTHER" id="PTHR11434">
    <property type="entry name" value="NADH-UBIQUINONE OXIDOREDUCTASE SUBUNIT ND4L"/>
    <property type="match status" value="1"/>
</dbReference>
<reference evidence="18" key="1">
    <citation type="journal article" date="2009" name="Mol. Phylogenet. Evol.">
        <title>A mitogenomic perspective on the phylogeny and biogeography of living caecilians (Amphibia: Gymnophiona).</title>
        <authorList>
            <person name="Zhang P."/>
            <person name="Wake M.H."/>
        </authorList>
    </citation>
    <scope>NUCLEOTIDE SEQUENCE</scope>
</reference>
<keyword evidence="17" id="KW-0999">Mitochondrion inner membrane</keyword>
<evidence type="ECO:0000256" key="1">
    <source>
        <dbReference type="ARBA" id="ARBA00004225"/>
    </source>
</evidence>
<evidence type="ECO:0000256" key="3">
    <source>
        <dbReference type="ARBA" id="ARBA00012944"/>
    </source>
</evidence>
<dbReference type="GeneID" id="14468951"/>
<dbReference type="GO" id="GO:0005743">
    <property type="term" value="C:mitochondrial inner membrane"/>
    <property type="evidence" value="ECO:0007669"/>
    <property type="project" value="UniProtKB-SubCell"/>
</dbReference>
<dbReference type="GO" id="GO:0008137">
    <property type="term" value="F:NADH dehydrogenase (ubiquinone) activity"/>
    <property type="evidence" value="ECO:0007669"/>
    <property type="project" value="UniProtKB-EC"/>
</dbReference>
<feature type="transmembrane region" description="Helical" evidence="17">
    <location>
        <begin position="6"/>
        <end position="22"/>
    </location>
</feature>
<protein>
    <recommendedName>
        <fullName evidence="4 17">NADH-ubiquinone oxidoreductase chain 4L</fullName>
        <ecNumber evidence="3 17">7.1.1.2</ecNumber>
    </recommendedName>
</protein>
<evidence type="ECO:0000256" key="12">
    <source>
        <dbReference type="ARBA" id="ARBA00023075"/>
    </source>
</evidence>
<evidence type="ECO:0000256" key="5">
    <source>
        <dbReference type="ARBA" id="ARBA00022448"/>
    </source>
</evidence>
<dbReference type="EC" id="7.1.1.2" evidence="3 17"/>
<keyword evidence="10 17" id="KW-1133">Transmembrane helix</keyword>
<dbReference type="PANTHER" id="PTHR11434:SF0">
    <property type="entry name" value="NADH-UBIQUINONE OXIDOREDUCTASE CHAIN 4L"/>
    <property type="match status" value="1"/>
</dbReference>
<evidence type="ECO:0000256" key="15">
    <source>
        <dbReference type="ARBA" id="ARBA00043911"/>
    </source>
</evidence>
<accession>C9D876</accession>
<dbReference type="RefSeq" id="YP_007374568.1">
    <property type="nucleotide sequence ID" value="NC_020136.1"/>
</dbReference>
<evidence type="ECO:0000256" key="10">
    <source>
        <dbReference type="ARBA" id="ARBA00022989"/>
    </source>
</evidence>